<accession>A0A4R6UAI9</accession>
<dbReference type="PRINTS" id="PR00728">
    <property type="entry name" value="SIGNALPTASE"/>
</dbReference>
<evidence type="ECO:0000256" key="3">
    <source>
        <dbReference type="ARBA" id="ARBA00022989"/>
    </source>
</evidence>
<keyword evidence="2 6" id="KW-0812">Transmembrane</keyword>
<dbReference type="NCBIfam" id="TIGR02228">
    <property type="entry name" value="sigpep_I_arch"/>
    <property type="match status" value="1"/>
</dbReference>
<comment type="subcellular location">
    <subcellularLocation>
        <location evidence="1">Membrane</location>
    </subcellularLocation>
</comment>
<evidence type="ECO:0000313" key="8">
    <source>
        <dbReference type="Proteomes" id="UP000295632"/>
    </source>
</evidence>
<dbReference type="EC" id="3.4.21.89" evidence="5"/>
<evidence type="ECO:0000313" key="7">
    <source>
        <dbReference type="EMBL" id="TDQ42063.1"/>
    </source>
</evidence>
<dbReference type="InterPro" id="IPR036286">
    <property type="entry name" value="LexA/Signal_pep-like_sf"/>
</dbReference>
<feature type="transmembrane region" description="Helical" evidence="6">
    <location>
        <begin position="122"/>
        <end position="140"/>
    </location>
</feature>
<dbReference type="EMBL" id="SNYJ01000002">
    <property type="protein sequence ID" value="TDQ42063.1"/>
    <property type="molecule type" value="Genomic_DNA"/>
</dbReference>
<dbReference type="GO" id="GO:0006465">
    <property type="term" value="P:signal peptide processing"/>
    <property type="evidence" value="ECO:0007669"/>
    <property type="project" value="UniProtKB-UniRule"/>
</dbReference>
<evidence type="ECO:0000256" key="2">
    <source>
        <dbReference type="ARBA" id="ARBA00022692"/>
    </source>
</evidence>
<gene>
    <name evidence="7" type="ORF">EV213_10292</name>
</gene>
<dbReference type="CDD" id="cd06462">
    <property type="entry name" value="Peptidase_S24_S26"/>
    <property type="match status" value="1"/>
</dbReference>
<keyword evidence="3 6" id="KW-1133">Transmembrane helix</keyword>
<dbReference type="GO" id="GO:0009003">
    <property type="term" value="F:signal peptidase activity"/>
    <property type="evidence" value="ECO:0007669"/>
    <property type="project" value="UniProtKB-EC"/>
</dbReference>
<dbReference type="PANTHER" id="PTHR10806:SF6">
    <property type="entry name" value="SIGNAL PEPTIDASE COMPLEX CATALYTIC SUBUNIT SEC11"/>
    <property type="match status" value="1"/>
</dbReference>
<reference evidence="7 8" key="1">
    <citation type="submission" date="2019-03" db="EMBL/GenBank/DDBJ databases">
        <title>Genomic Encyclopedia of Type Strains, Phase IV (KMG-IV): sequencing the most valuable type-strain genomes for metagenomic binning, comparative biology and taxonomic classification.</title>
        <authorList>
            <person name="Goeker M."/>
        </authorList>
    </citation>
    <scope>NUCLEOTIDE SEQUENCE [LARGE SCALE GENOMIC DNA]</scope>
    <source>
        <strain evidence="7 8">DSM 28697</strain>
    </source>
</reference>
<feature type="transmembrane region" description="Helical" evidence="6">
    <location>
        <begin position="146"/>
        <end position="168"/>
    </location>
</feature>
<dbReference type="InterPro" id="IPR001733">
    <property type="entry name" value="Peptidase_S26B"/>
</dbReference>
<evidence type="ECO:0000256" key="1">
    <source>
        <dbReference type="ARBA" id="ARBA00004370"/>
    </source>
</evidence>
<dbReference type="AlphaFoldDB" id="A0A4R6UAI9"/>
<evidence type="ECO:0000256" key="6">
    <source>
        <dbReference type="SAM" id="Phobius"/>
    </source>
</evidence>
<keyword evidence="8" id="KW-1185">Reference proteome</keyword>
<sequence length="194" mass="21347">MWKQIIKGAGNVLFYASIITVAVLFIITKAGGGEPAILGHHLKVVLSGSMEPAFKTGSVIAVKPVTETQTYQAGDVITFTNKDSELVTHRIESISSPGVFVTKGDNNDAIDREPVRQENINAVYSGITIPWLGYVITFMQSQWGPIMLLILPGVVLLGHAVITAWMAVRELERKVQTKQTKNQTETVQEEKQWV</sequence>
<comment type="caution">
    <text evidence="7">The sequence shown here is derived from an EMBL/GenBank/DDBJ whole genome shotgun (WGS) entry which is preliminary data.</text>
</comment>
<dbReference type="RefSeq" id="WP_133578957.1">
    <property type="nucleotide sequence ID" value="NZ_SNYJ01000002.1"/>
</dbReference>
<dbReference type="GO" id="GO:0016020">
    <property type="term" value="C:membrane"/>
    <property type="evidence" value="ECO:0007669"/>
    <property type="project" value="UniProtKB-SubCell"/>
</dbReference>
<dbReference type="NCBIfam" id="NF046067">
    <property type="entry name" value="SigPepSipWBacil"/>
    <property type="match status" value="1"/>
</dbReference>
<organism evidence="7 8">
    <name type="scientific">Aureibacillus halotolerans</name>
    <dbReference type="NCBI Taxonomy" id="1508390"/>
    <lineage>
        <taxon>Bacteria</taxon>
        <taxon>Bacillati</taxon>
        <taxon>Bacillota</taxon>
        <taxon>Bacilli</taxon>
        <taxon>Bacillales</taxon>
        <taxon>Bacillaceae</taxon>
        <taxon>Aureibacillus</taxon>
    </lineage>
</organism>
<dbReference type="Proteomes" id="UP000295632">
    <property type="component" value="Unassembled WGS sequence"/>
</dbReference>
<evidence type="ECO:0000256" key="5">
    <source>
        <dbReference type="NCBIfam" id="TIGR02228"/>
    </source>
</evidence>
<evidence type="ECO:0000256" key="4">
    <source>
        <dbReference type="ARBA" id="ARBA00023136"/>
    </source>
</evidence>
<dbReference type="OrthoDB" id="2243765at2"/>
<dbReference type="GO" id="GO:0004252">
    <property type="term" value="F:serine-type endopeptidase activity"/>
    <property type="evidence" value="ECO:0007669"/>
    <property type="project" value="UniProtKB-UniRule"/>
</dbReference>
<protein>
    <recommendedName>
        <fullName evidence="5">Signal peptidase I</fullName>
        <ecNumber evidence="5">3.4.21.89</ecNumber>
    </recommendedName>
</protein>
<keyword evidence="4 6" id="KW-0472">Membrane</keyword>
<proteinExistence type="predicted"/>
<dbReference type="PANTHER" id="PTHR10806">
    <property type="entry name" value="SIGNAL PEPTIDASE COMPLEX CATALYTIC SUBUNIT SEC11"/>
    <property type="match status" value="1"/>
</dbReference>
<dbReference type="SUPFAM" id="SSF51306">
    <property type="entry name" value="LexA/Signal peptidase"/>
    <property type="match status" value="1"/>
</dbReference>
<feature type="transmembrane region" description="Helical" evidence="6">
    <location>
        <begin position="12"/>
        <end position="32"/>
    </location>
</feature>
<name>A0A4R6UAI9_9BACI</name>